<protein>
    <recommendedName>
        <fullName evidence="7">pectin lyase</fullName>
        <ecNumber evidence="7">4.2.2.10</ecNumber>
    </recommendedName>
</protein>
<evidence type="ECO:0000256" key="6">
    <source>
        <dbReference type="ARBA" id="ARBA00037631"/>
    </source>
</evidence>
<dbReference type="AlphaFoldDB" id="A0A1Y1WMD0"/>
<evidence type="ECO:0000256" key="8">
    <source>
        <dbReference type="RuleBase" id="RU361173"/>
    </source>
</evidence>
<dbReference type="InterPro" id="IPR012334">
    <property type="entry name" value="Pectin_lyas_fold"/>
</dbReference>
<evidence type="ECO:0000256" key="5">
    <source>
        <dbReference type="ARBA" id="ARBA00036818"/>
    </source>
</evidence>
<evidence type="ECO:0000256" key="3">
    <source>
        <dbReference type="ARBA" id="ARBA00023180"/>
    </source>
</evidence>
<comment type="function">
    <text evidence="6">Pectinolytic enzymes consist of four classes of enzymes: pectin lyase, polygalacturonase, pectin methylesterase and rhamnogalacturonase. Among pectinolytic enzymes, pectin lyase is the most important in depolymerization of pectin, since it cleaves internal glycosidic bonds of highly methylated pectins.</text>
</comment>
<feature type="domain" description="Pectate lyase" evidence="10">
    <location>
        <begin position="83"/>
        <end position="308"/>
    </location>
</feature>
<comment type="caution">
    <text evidence="11">The sequence shown here is derived from an EMBL/GenBank/DDBJ whole genome shotgun (WGS) entry which is preliminary data.</text>
</comment>
<name>A0A1Y1WMD0_9FUNG</name>
<dbReference type="Gene3D" id="2.160.20.10">
    <property type="entry name" value="Single-stranded right-handed beta-helix, Pectin lyase-like"/>
    <property type="match status" value="1"/>
</dbReference>
<dbReference type="SMART" id="SM00656">
    <property type="entry name" value="Amb_all"/>
    <property type="match status" value="1"/>
</dbReference>
<keyword evidence="12" id="KW-1185">Reference proteome</keyword>
<evidence type="ECO:0000256" key="9">
    <source>
        <dbReference type="SAM" id="SignalP"/>
    </source>
</evidence>
<keyword evidence="9" id="KW-0732">Signal</keyword>
<comment type="subcellular location">
    <subcellularLocation>
        <location evidence="8">Secreted</location>
    </subcellularLocation>
</comment>
<keyword evidence="8" id="KW-0964">Secreted</keyword>
<keyword evidence="4 8" id="KW-0456">Lyase</keyword>
<dbReference type="EC" id="4.2.2.10" evidence="7"/>
<keyword evidence="8" id="KW-0624">Polysaccharide degradation</keyword>
<dbReference type="GO" id="GO:0005576">
    <property type="term" value="C:extracellular region"/>
    <property type="evidence" value="ECO:0007669"/>
    <property type="project" value="UniProtKB-SubCell"/>
</dbReference>
<dbReference type="InterPro" id="IPR045032">
    <property type="entry name" value="PEL"/>
</dbReference>
<dbReference type="GeneID" id="63807485"/>
<proteinExistence type="inferred from homology"/>
<evidence type="ECO:0000313" key="11">
    <source>
        <dbReference type="EMBL" id="ORX74719.1"/>
    </source>
</evidence>
<dbReference type="OrthoDB" id="1637350at2759"/>
<keyword evidence="2" id="KW-1015">Disulfide bond</keyword>
<gene>
    <name evidence="11" type="ORF">DL89DRAFT_301066</name>
</gene>
<feature type="chain" id="PRO_5012327389" description="pectin lyase" evidence="9">
    <location>
        <begin position="17"/>
        <end position="394"/>
    </location>
</feature>
<sequence length="394" mass="41658">MKISLALVISLSTALAAVAPGFGSVTRGGPGGVTVTPTTLAELKAALCGSKDSTGKCNDTTPRIIKITKTFDFRGSEGIMTETGCITKACPNPANNELALARSGFCDGRTSTTVKYDAAGTTPLLVGSNKSIIGVGSAGKLLGKGLILKGGQNNIVIQNIQISDINDGIIWGGDAIQMDGASNVVIDHNHFARIGRQMIVTGFSAAKFISITNNYFDGRRTRSSFCDGSHYWLWLFLGANDKITVANNYIYHTSGRGPHTGGLKNGTIRLHMVNNYFDTLTGEGAIDGMTTTSFTLAEGNYFKNVTYPVYSYKSDPGYVFAPFVGAQTSAWSNCQTYIGRACVPNDQSSGSTAYRPLHIEALTPLTIYRKFLMTPVVASAVPALVTASAGVGKI</sequence>
<keyword evidence="8" id="KW-0119">Carbohydrate metabolism</keyword>
<reference evidence="11 12" key="1">
    <citation type="submission" date="2016-07" db="EMBL/GenBank/DDBJ databases">
        <title>Pervasive Adenine N6-methylation of Active Genes in Fungi.</title>
        <authorList>
            <consortium name="DOE Joint Genome Institute"/>
            <person name="Mondo S.J."/>
            <person name="Dannebaum R.O."/>
            <person name="Kuo R.C."/>
            <person name="Labutti K."/>
            <person name="Haridas S."/>
            <person name="Kuo A."/>
            <person name="Salamov A."/>
            <person name="Ahrendt S.R."/>
            <person name="Lipzen A."/>
            <person name="Sullivan W."/>
            <person name="Andreopoulos W.B."/>
            <person name="Clum A."/>
            <person name="Lindquist E."/>
            <person name="Daum C."/>
            <person name="Ramamoorthy G.K."/>
            <person name="Gryganskyi A."/>
            <person name="Culley D."/>
            <person name="Magnuson J.K."/>
            <person name="James T.Y."/>
            <person name="O'Malley M.A."/>
            <person name="Stajich J.E."/>
            <person name="Spatafora J.W."/>
            <person name="Visel A."/>
            <person name="Grigoriev I.V."/>
        </authorList>
    </citation>
    <scope>NUCLEOTIDE SEQUENCE [LARGE SCALE GENOMIC DNA]</scope>
    <source>
        <strain evidence="11 12">ATCC 12442</strain>
    </source>
</reference>
<dbReference type="PANTHER" id="PTHR31683">
    <property type="entry name" value="PECTATE LYASE 18-RELATED"/>
    <property type="match status" value="1"/>
</dbReference>
<dbReference type="GO" id="GO:0047490">
    <property type="term" value="F:pectin lyase activity"/>
    <property type="evidence" value="ECO:0007669"/>
    <property type="project" value="UniProtKB-EC"/>
</dbReference>
<dbReference type="GO" id="GO:0000272">
    <property type="term" value="P:polysaccharide catabolic process"/>
    <property type="evidence" value="ECO:0007669"/>
    <property type="project" value="UniProtKB-KW"/>
</dbReference>
<organism evidence="11 12">
    <name type="scientific">Linderina pennispora</name>
    <dbReference type="NCBI Taxonomy" id="61395"/>
    <lineage>
        <taxon>Eukaryota</taxon>
        <taxon>Fungi</taxon>
        <taxon>Fungi incertae sedis</taxon>
        <taxon>Zoopagomycota</taxon>
        <taxon>Kickxellomycotina</taxon>
        <taxon>Kickxellomycetes</taxon>
        <taxon>Kickxellales</taxon>
        <taxon>Kickxellaceae</taxon>
        <taxon>Linderina</taxon>
    </lineage>
</organism>
<dbReference type="STRING" id="61395.A0A1Y1WMD0"/>
<evidence type="ECO:0000313" key="12">
    <source>
        <dbReference type="Proteomes" id="UP000193922"/>
    </source>
</evidence>
<feature type="signal peptide" evidence="9">
    <location>
        <begin position="1"/>
        <end position="16"/>
    </location>
</feature>
<evidence type="ECO:0000259" key="10">
    <source>
        <dbReference type="SMART" id="SM00656"/>
    </source>
</evidence>
<dbReference type="RefSeq" id="XP_040747930.1">
    <property type="nucleotide sequence ID" value="XM_040890837.1"/>
</dbReference>
<keyword evidence="3" id="KW-0325">Glycoprotein</keyword>
<dbReference type="SUPFAM" id="SSF51126">
    <property type="entry name" value="Pectin lyase-like"/>
    <property type="match status" value="1"/>
</dbReference>
<evidence type="ECO:0000256" key="7">
    <source>
        <dbReference type="ARBA" id="ARBA00039082"/>
    </source>
</evidence>
<dbReference type="Pfam" id="PF00544">
    <property type="entry name" value="Pectate_lyase_4"/>
    <property type="match status" value="1"/>
</dbReference>
<dbReference type="EMBL" id="MCFD01000001">
    <property type="protein sequence ID" value="ORX74719.1"/>
    <property type="molecule type" value="Genomic_DNA"/>
</dbReference>
<comment type="similarity">
    <text evidence="1 8">Belongs to the polysaccharide lyase 1 family.</text>
</comment>
<dbReference type="InterPro" id="IPR011050">
    <property type="entry name" value="Pectin_lyase_fold/virulence"/>
</dbReference>
<dbReference type="Proteomes" id="UP000193922">
    <property type="component" value="Unassembled WGS sequence"/>
</dbReference>
<dbReference type="GO" id="GO:0030570">
    <property type="term" value="F:pectate lyase activity"/>
    <property type="evidence" value="ECO:0007669"/>
    <property type="project" value="InterPro"/>
</dbReference>
<evidence type="ECO:0000256" key="1">
    <source>
        <dbReference type="ARBA" id="ARBA00010980"/>
    </source>
</evidence>
<evidence type="ECO:0000256" key="2">
    <source>
        <dbReference type="ARBA" id="ARBA00023157"/>
    </source>
</evidence>
<dbReference type="PANTHER" id="PTHR31683:SF67">
    <property type="entry name" value="PECTIN LYASE F-RELATED"/>
    <property type="match status" value="1"/>
</dbReference>
<comment type="catalytic activity">
    <reaction evidence="5">
        <text>Eliminative cleavage of (1-&gt;4)-alpha-D-galacturonan methyl ester to give oligosaccharides with 4-deoxy-6-O-methyl-alpha-D-galact-4-enuronosyl groups at their non-reducing ends.</text>
        <dbReference type="EC" id="4.2.2.10"/>
    </reaction>
</comment>
<evidence type="ECO:0000256" key="4">
    <source>
        <dbReference type="ARBA" id="ARBA00023239"/>
    </source>
</evidence>
<dbReference type="InterPro" id="IPR002022">
    <property type="entry name" value="Pec_lyase"/>
</dbReference>
<accession>A0A1Y1WMD0</accession>